<evidence type="ECO:0000256" key="1">
    <source>
        <dbReference type="SAM" id="Coils"/>
    </source>
</evidence>
<feature type="compositionally biased region" description="Basic and acidic residues" evidence="2">
    <location>
        <begin position="348"/>
        <end position="357"/>
    </location>
</feature>
<reference evidence="3 4" key="1">
    <citation type="submission" date="2019-01" db="EMBL/GenBank/DDBJ databases">
        <title>Draft genome sequence of Psathyrella aberdarensis IHI B618.</title>
        <authorList>
            <person name="Buettner E."/>
            <person name="Kellner H."/>
        </authorList>
    </citation>
    <scope>NUCLEOTIDE SEQUENCE [LARGE SCALE GENOMIC DNA]</scope>
    <source>
        <strain evidence="3 4">IHI B618</strain>
    </source>
</reference>
<dbReference type="AlphaFoldDB" id="A0A4Q2D116"/>
<evidence type="ECO:0000313" key="3">
    <source>
        <dbReference type="EMBL" id="RXW12126.1"/>
    </source>
</evidence>
<dbReference type="STRING" id="2316362.A0A4Q2D116"/>
<comment type="caution">
    <text evidence="3">The sequence shown here is derived from an EMBL/GenBank/DDBJ whole genome shotgun (WGS) entry which is preliminary data.</text>
</comment>
<dbReference type="Proteomes" id="UP000290288">
    <property type="component" value="Unassembled WGS sequence"/>
</dbReference>
<organism evidence="3 4">
    <name type="scientific">Candolleomyces aberdarensis</name>
    <dbReference type="NCBI Taxonomy" id="2316362"/>
    <lineage>
        <taxon>Eukaryota</taxon>
        <taxon>Fungi</taxon>
        <taxon>Dikarya</taxon>
        <taxon>Basidiomycota</taxon>
        <taxon>Agaricomycotina</taxon>
        <taxon>Agaricomycetes</taxon>
        <taxon>Agaricomycetidae</taxon>
        <taxon>Agaricales</taxon>
        <taxon>Agaricineae</taxon>
        <taxon>Psathyrellaceae</taxon>
        <taxon>Candolleomyces</taxon>
    </lineage>
</organism>
<evidence type="ECO:0000313" key="4">
    <source>
        <dbReference type="Proteomes" id="UP000290288"/>
    </source>
</evidence>
<name>A0A4Q2D116_9AGAR</name>
<proteinExistence type="predicted"/>
<gene>
    <name evidence="3" type="ORF">EST38_g13729</name>
</gene>
<feature type="compositionally biased region" description="Low complexity" evidence="2">
    <location>
        <begin position="361"/>
        <end position="370"/>
    </location>
</feature>
<feature type="region of interest" description="Disordered" evidence="2">
    <location>
        <begin position="1"/>
        <end position="51"/>
    </location>
</feature>
<evidence type="ECO:0000256" key="2">
    <source>
        <dbReference type="SAM" id="MobiDB-lite"/>
    </source>
</evidence>
<dbReference type="EMBL" id="SDEE01001395">
    <property type="protein sequence ID" value="RXW12126.1"/>
    <property type="molecule type" value="Genomic_DNA"/>
</dbReference>
<feature type="compositionally biased region" description="Basic and acidic residues" evidence="2">
    <location>
        <begin position="22"/>
        <end position="45"/>
    </location>
</feature>
<accession>A0A4Q2D116</accession>
<protein>
    <submittedName>
        <fullName evidence="3">Uncharacterized protein</fullName>
    </submittedName>
</protein>
<feature type="region of interest" description="Disordered" evidence="2">
    <location>
        <begin position="326"/>
        <end position="372"/>
    </location>
</feature>
<keyword evidence="1" id="KW-0175">Coiled coil</keyword>
<sequence length="613" mass="69984">MDVEDNKTPTLQDRTKKRHLKNDKNSKRARVKEDDIHAMDVDGKQDSGSNIAESRALSDAEVDTLSRLHSTLEDLRGARADLRQVLAETDANAEAVEEAGDKVKVSRQDRERLEVIGKELCGIIDKTGLPVHILLQHTGLLIRWTRGQNSWNLYQEYVRTQDRQIPFGTFGSVVKPEYDELKKRSSPRQWKMLKETWRNVVTKDWMDKVATTQRSASRDNASMVKHMSQIVTQFSELQGKIRNGAPIEMITLVYSSNPHMRQLSQFLVSDPNIRPLFESQQIPTREMIERFITLSDALALGIASFEPDEMSMEDLLRFEADVERPLHRKPADPTGGTDPMAGSSGVLKAEDRLDRRGKPGGNSTKSSKGSNVDSIRDYRGYAELFVKSRELPDGLSLECDRDGLRSVIRLLLKSLFADATGVANPNIWGTCIYLFLVKHKIRLVWPSEPKGKDRPGDSHWDPKCWGSTLMREAIEWIGGKEDKHGRKNQYVYIEEWNEDEKLLPTDSNHPSYLEIPIIRSPSRNFKILATVRECQELVLHTHIKLERKSSNPHAQPLIRATEIRKLKEDIKIYLEGQAPNTIPKYHNVEYLNQVLIRYRYPPVQVAPASSTQI</sequence>
<feature type="coiled-coil region" evidence="1">
    <location>
        <begin position="72"/>
        <end position="99"/>
    </location>
</feature>
<keyword evidence="4" id="KW-1185">Reference proteome</keyword>